<accession>A0ABD1EUR0</accession>
<dbReference type="Proteomes" id="UP001566132">
    <property type="component" value="Unassembled WGS sequence"/>
</dbReference>
<dbReference type="InterPro" id="IPR000086">
    <property type="entry name" value="NUDIX_hydrolase_dom"/>
</dbReference>
<dbReference type="PANTHER" id="PTHR10885:SF0">
    <property type="entry name" value="ISOPENTENYL-DIPHOSPHATE DELTA-ISOMERASE"/>
    <property type="match status" value="1"/>
</dbReference>
<evidence type="ECO:0000256" key="7">
    <source>
        <dbReference type="ARBA" id="ARBA00022516"/>
    </source>
</evidence>
<dbReference type="Pfam" id="PF00293">
    <property type="entry name" value="NUDIX"/>
    <property type="match status" value="1"/>
</dbReference>
<name>A0ABD1EUR0_HYPHA</name>
<keyword evidence="9" id="KW-1207">Sterol metabolism</keyword>
<evidence type="ECO:0000256" key="2">
    <source>
        <dbReference type="ARBA" id="ARBA00001946"/>
    </source>
</evidence>
<keyword evidence="14" id="KW-0413">Isomerase</keyword>
<dbReference type="InterPro" id="IPR011876">
    <property type="entry name" value="IsopentenylPP_isomerase_typ1"/>
</dbReference>
<evidence type="ECO:0000256" key="6">
    <source>
        <dbReference type="ARBA" id="ARBA00012057"/>
    </source>
</evidence>
<dbReference type="EC" id="5.3.3.2" evidence="6"/>
<protein>
    <recommendedName>
        <fullName evidence="6">isopentenyl-diphosphate Delta-isomerase</fullName>
        <ecNumber evidence="6">5.3.3.2</ecNumber>
    </recommendedName>
</protein>
<evidence type="ECO:0000256" key="12">
    <source>
        <dbReference type="ARBA" id="ARBA00023098"/>
    </source>
</evidence>
<evidence type="ECO:0000313" key="16">
    <source>
        <dbReference type="EMBL" id="KAL1501732.1"/>
    </source>
</evidence>
<organism evidence="16 17">
    <name type="scientific">Hypothenemus hampei</name>
    <name type="common">Coffee berry borer</name>
    <dbReference type="NCBI Taxonomy" id="57062"/>
    <lineage>
        <taxon>Eukaryota</taxon>
        <taxon>Metazoa</taxon>
        <taxon>Ecdysozoa</taxon>
        <taxon>Arthropoda</taxon>
        <taxon>Hexapoda</taxon>
        <taxon>Insecta</taxon>
        <taxon>Pterygota</taxon>
        <taxon>Neoptera</taxon>
        <taxon>Endopterygota</taxon>
        <taxon>Coleoptera</taxon>
        <taxon>Polyphaga</taxon>
        <taxon>Cucujiformia</taxon>
        <taxon>Curculionidae</taxon>
        <taxon>Scolytinae</taxon>
        <taxon>Hypothenemus</taxon>
    </lineage>
</organism>
<evidence type="ECO:0000256" key="10">
    <source>
        <dbReference type="ARBA" id="ARBA00022842"/>
    </source>
</evidence>
<keyword evidence="8" id="KW-0479">Metal-binding</keyword>
<dbReference type="GO" id="GO:0046872">
    <property type="term" value="F:metal ion binding"/>
    <property type="evidence" value="ECO:0007669"/>
    <property type="project" value="UniProtKB-KW"/>
</dbReference>
<comment type="cofactor">
    <cofactor evidence="2">
        <name>Mg(2+)</name>
        <dbReference type="ChEBI" id="CHEBI:18420"/>
    </cofactor>
</comment>
<comment type="similarity">
    <text evidence="5">Belongs to the IPP isomerase type 1 family.</text>
</comment>
<keyword evidence="9" id="KW-0152">Cholesterol biosynthesis</keyword>
<dbReference type="GO" id="GO:0008299">
    <property type="term" value="P:isoprenoid biosynthetic process"/>
    <property type="evidence" value="ECO:0007669"/>
    <property type="project" value="UniProtKB-KW"/>
</dbReference>
<dbReference type="AlphaFoldDB" id="A0ABD1EUR0"/>
<dbReference type="PROSITE" id="PS51462">
    <property type="entry name" value="NUDIX"/>
    <property type="match status" value="1"/>
</dbReference>
<comment type="pathway">
    <text evidence="4">Isoprenoid biosynthesis; dimethylallyl diphosphate biosynthesis; dimethylallyl diphosphate from isopentenyl diphosphate: step 1/1.</text>
</comment>
<dbReference type="InterPro" id="IPR015797">
    <property type="entry name" value="NUDIX_hydrolase-like_dom_sf"/>
</dbReference>
<evidence type="ECO:0000256" key="13">
    <source>
        <dbReference type="ARBA" id="ARBA00023229"/>
    </source>
</evidence>
<evidence type="ECO:0000256" key="5">
    <source>
        <dbReference type="ARBA" id="ARBA00007579"/>
    </source>
</evidence>
<evidence type="ECO:0000256" key="8">
    <source>
        <dbReference type="ARBA" id="ARBA00022723"/>
    </source>
</evidence>
<dbReference type="SUPFAM" id="SSF55811">
    <property type="entry name" value="Nudix"/>
    <property type="match status" value="1"/>
</dbReference>
<evidence type="ECO:0000256" key="9">
    <source>
        <dbReference type="ARBA" id="ARBA00022778"/>
    </source>
</evidence>
<dbReference type="NCBIfam" id="TIGR02150">
    <property type="entry name" value="IPP_isom_1"/>
    <property type="match status" value="1"/>
</dbReference>
<evidence type="ECO:0000256" key="3">
    <source>
        <dbReference type="ARBA" id="ARBA00003951"/>
    </source>
</evidence>
<dbReference type="Gene3D" id="3.90.79.10">
    <property type="entry name" value="Nucleoside Triphosphate Pyrophosphohydrolase"/>
    <property type="match status" value="1"/>
</dbReference>
<keyword evidence="11" id="KW-0752">Steroid biosynthesis</keyword>
<comment type="function">
    <text evidence="3">Catalyzes the 1,3-allylic rearrangement of the homoallylic substrate isopentenyl (IPP) to its highly electrophilic allylic isomer, dimethylallyl diphosphate (DMAPP).</text>
</comment>
<dbReference type="GO" id="GO:0006695">
    <property type="term" value="P:cholesterol biosynthetic process"/>
    <property type="evidence" value="ECO:0007669"/>
    <property type="project" value="UniProtKB-KW"/>
</dbReference>
<dbReference type="EMBL" id="JBDJPC010000005">
    <property type="protein sequence ID" value="KAL1501732.1"/>
    <property type="molecule type" value="Genomic_DNA"/>
</dbReference>
<keyword evidence="13" id="KW-0414">Isoprene biosynthesis</keyword>
<keyword evidence="12" id="KW-0443">Lipid metabolism</keyword>
<comment type="caution">
    <text evidence="16">The sequence shown here is derived from an EMBL/GenBank/DDBJ whole genome shotgun (WGS) entry which is preliminary data.</text>
</comment>
<keyword evidence="9" id="KW-0756">Sterol biosynthesis</keyword>
<evidence type="ECO:0000256" key="1">
    <source>
        <dbReference type="ARBA" id="ARBA00000374"/>
    </source>
</evidence>
<dbReference type="GO" id="GO:0004452">
    <property type="term" value="F:isopentenyl-diphosphate delta-isomerase activity"/>
    <property type="evidence" value="ECO:0007669"/>
    <property type="project" value="UniProtKB-EC"/>
</dbReference>
<keyword evidence="7" id="KW-0444">Lipid biosynthesis</keyword>
<evidence type="ECO:0000259" key="15">
    <source>
        <dbReference type="PROSITE" id="PS51462"/>
    </source>
</evidence>
<keyword evidence="9" id="KW-0753">Steroid metabolism</keyword>
<keyword evidence="17" id="KW-1185">Reference proteome</keyword>
<keyword evidence="9" id="KW-0153">Cholesterol metabolism</keyword>
<comment type="catalytic activity">
    <reaction evidence="1">
        <text>isopentenyl diphosphate = dimethylallyl diphosphate</text>
        <dbReference type="Rhea" id="RHEA:23284"/>
        <dbReference type="ChEBI" id="CHEBI:57623"/>
        <dbReference type="ChEBI" id="CHEBI:128769"/>
        <dbReference type="EC" id="5.3.3.2"/>
    </reaction>
</comment>
<gene>
    <name evidence="16" type="ORF">ABEB36_007008</name>
</gene>
<evidence type="ECO:0000256" key="4">
    <source>
        <dbReference type="ARBA" id="ARBA00004826"/>
    </source>
</evidence>
<dbReference type="FunFam" id="3.90.79.10:FF:000012">
    <property type="entry name" value="Isopentenyl-diphosphate Delta-isomerase 1"/>
    <property type="match status" value="1"/>
</dbReference>
<evidence type="ECO:0000313" key="17">
    <source>
        <dbReference type="Proteomes" id="UP001566132"/>
    </source>
</evidence>
<dbReference type="PIRSF" id="PIRSF018427">
    <property type="entry name" value="Isopntndiph_ism"/>
    <property type="match status" value="1"/>
</dbReference>
<keyword evidence="10" id="KW-0460">Magnesium</keyword>
<reference evidence="16 17" key="1">
    <citation type="submission" date="2024-05" db="EMBL/GenBank/DDBJ databases">
        <title>Genetic variation in Jamaican populations of the coffee berry borer (Hypothenemus hampei).</title>
        <authorList>
            <person name="Errbii M."/>
            <person name="Myrie A."/>
        </authorList>
    </citation>
    <scope>NUCLEOTIDE SEQUENCE [LARGE SCALE GENOMIC DNA]</scope>
    <source>
        <strain evidence="16">JA-Hopewell-2020-01-JO</strain>
        <tissue evidence="16">Whole body</tissue>
    </source>
</reference>
<feature type="domain" description="Nudix hydrolase" evidence="15">
    <location>
        <begin position="41"/>
        <end position="189"/>
    </location>
</feature>
<proteinExistence type="inferred from homology"/>
<dbReference type="PANTHER" id="PTHR10885">
    <property type="entry name" value="ISOPENTENYL-DIPHOSPHATE DELTA-ISOMERASE"/>
    <property type="match status" value="1"/>
</dbReference>
<sequence>MDRIQSLLLNEKCFLVNENDVIIGEATKKECHLVANNGNIKLHRAFSVFLFNSKNELLIQKRSAAKITYPNRYTNTCCSHPLSEIPSEKEDINFLGIKRAAQRRLNYELGIPKEDIPLETIHFLKRIHYKDAGDGTYGEHEIDYILFIQRDVRLKVNPNEISEAFYIHIDDIHNFVEDNIGKLTPWFHLIYTSGLMMNWWKNLKNLCQFNDDKEILKLSFNSKEN</sequence>
<evidence type="ECO:0000256" key="11">
    <source>
        <dbReference type="ARBA" id="ARBA00022955"/>
    </source>
</evidence>
<dbReference type="CDD" id="cd02885">
    <property type="entry name" value="NUDIX_IPP_Isomerase"/>
    <property type="match status" value="1"/>
</dbReference>
<evidence type="ECO:0000256" key="14">
    <source>
        <dbReference type="ARBA" id="ARBA00023235"/>
    </source>
</evidence>